<evidence type="ECO:0000313" key="2">
    <source>
        <dbReference type="EMBL" id="RDX88252.1"/>
    </source>
</evidence>
<feature type="compositionally biased region" description="Low complexity" evidence="1">
    <location>
        <begin position="95"/>
        <end position="108"/>
    </location>
</feature>
<organism evidence="2 3">
    <name type="scientific">Mucuna pruriens</name>
    <name type="common">Velvet bean</name>
    <name type="synonym">Dolichos pruriens</name>
    <dbReference type="NCBI Taxonomy" id="157652"/>
    <lineage>
        <taxon>Eukaryota</taxon>
        <taxon>Viridiplantae</taxon>
        <taxon>Streptophyta</taxon>
        <taxon>Embryophyta</taxon>
        <taxon>Tracheophyta</taxon>
        <taxon>Spermatophyta</taxon>
        <taxon>Magnoliopsida</taxon>
        <taxon>eudicotyledons</taxon>
        <taxon>Gunneridae</taxon>
        <taxon>Pentapetalae</taxon>
        <taxon>rosids</taxon>
        <taxon>fabids</taxon>
        <taxon>Fabales</taxon>
        <taxon>Fabaceae</taxon>
        <taxon>Papilionoideae</taxon>
        <taxon>50 kb inversion clade</taxon>
        <taxon>NPAAA clade</taxon>
        <taxon>indigoferoid/millettioid clade</taxon>
        <taxon>Phaseoleae</taxon>
        <taxon>Mucuna</taxon>
    </lineage>
</organism>
<protein>
    <submittedName>
        <fullName evidence="2">Uncharacterized protein</fullName>
    </submittedName>
</protein>
<feature type="non-terminal residue" evidence="2">
    <location>
        <position position="1"/>
    </location>
</feature>
<reference evidence="2" key="1">
    <citation type="submission" date="2018-05" db="EMBL/GenBank/DDBJ databases">
        <title>Draft genome of Mucuna pruriens seed.</title>
        <authorList>
            <person name="Nnadi N.E."/>
            <person name="Vos R."/>
            <person name="Hasami M.H."/>
            <person name="Devisetty U.K."/>
            <person name="Aguiy J.C."/>
        </authorList>
    </citation>
    <scope>NUCLEOTIDE SEQUENCE [LARGE SCALE GENOMIC DNA]</scope>
    <source>
        <strain evidence="2">JCA_2017</strain>
    </source>
</reference>
<evidence type="ECO:0000313" key="3">
    <source>
        <dbReference type="Proteomes" id="UP000257109"/>
    </source>
</evidence>
<gene>
    <name evidence="2" type="ORF">CR513_30174</name>
</gene>
<accession>A0A371GCG7</accession>
<dbReference type="Proteomes" id="UP000257109">
    <property type="component" value="Unassembled WGS sequence"/>
</dbReference>
<evidence type="ECO:0000256" key="1">
    <source>
        <dbReference type="SAM" id="MobiDB-lite"/>
    </source>
</evidence>
<feature type="compositionally biased region" description="Polar residues" evidence="1">
    <location>
        <begin position="136"/>
        <end position="146"/>
    </location>
</feature>
<feature type="region of interest" description="Disordered" evidence="1">
    <location>
        <begin position="93"/>
        <end position="120"/>
    </location>
</feature>
<comment type="caution">
    <text evidence="2">The sequence shown here is derived from an EMBL/GenBank/DDBJ whole genome shotgun (WGS) entry which is preliminary data.</text>
</comment>
<dbReference type="EMBL" id="QJKJ01006000">
    <property type="protein sequence ID" value="RDX88252.1"/>
    <property type="molecule type" value="Genomic_DNA"/>
</dbReference>
<sequence length="384" mass="42891">MGWTSLSNRARRKLLKPFFGSYKTFKNRFFRTRQPAVSITVNRKDLEAWERAFITELEGLPILLSAEIIKGTGYSTPALKKLRKIKEQQASHSVSLEAEAAPLSAARPADPPQVSQEGTSHTPSIIILDRVTPLSPFQAQNQGTPKESTEQPSKRLHLQEPAPIDLENQVVGHEESTLQNSDPKNLLINFDTFTQAADQALASSSLGQEVGRLGLVGTYNALQQYVAHGFALARAVEKEFRFLESERQTWVDRGKKSEEEILRWSSTYFEVEEGKLVSAKESLKQAQETIAAHDHTIFQQGIDIVDQYELEFERALEQIRFLHPSMDVSEAGPFKEIVNGQLVSMETPPGSPFEMNQVDHIDRPLGLRSEVSPGPTVLIALSGF</sequence>
<name>A0A371GCG7_MUCPR</name>
<feature type="region of interest" description="Disordered" evidence="1">
    <location>
        <begin position="136"/>
        <end position="155"/>
    </location>
</feature>
<dbReference type="AlphaFoldDB" id="A0A371GCG7"/>
<keyword evidence="3" id="KW-1185">Reference proteome</keyword>
<proteinExistence type="predicted"/>